<feature type="transmembrane region" description="Helical" evidence="7">
    <location>
        <begin position="428"/>
        <end position="448"/>
    </location>
</feature>
<dbReference type="EMBL" id="JADPUN010000260">
    <property type="protein sequence ID" value="MBF9133194.1"/>
    <property type="molecule type" value="Genomic_DNA"/>
</dbReference>
<gene>
    <name evidence="9" type="ORF">I0C86_30155</name>
</gene>
<comment type="similarity">
    <text evidence="6">Belongs to the ABC-4 integral membrane protein family.</text>
</comment>
<feature type="transmembrane region" description="Helical" evidence="7">
    <location>
        <begin position="797"/>
        <end position="816"/>
    </location>
</feature>
<accession>A0ABS0H4Y4</accession>
<evidence type="ECO:0000256" key="3">
    <source>
        <dbReference type="ARBA" id="ARBA00022692"/>
    </source>
</evidence>
<keyword evidence="2" id="KW-1003">Cell membrane</keyword>
<feature type="transmembrane region" description="Helical" evidence="7">
    <location>
        <begin position="289"/>
        <end position="309"/>
    </location>
</feature>
<dbReference type="Pfam" id="PF02687">
    <property type="entry name" value="FtsX"/>
    <property type="match status" value="2"/>
</dbReference>
<evidence type="ECO:0000313" key="9">
    <source>
        <dbReference type="EMBL" id="MBF9133194.1"/>
    </source>
</evidence>
<feature type="transmembrane region" description="Helical" evidence="7">
    <location>
        <begin position="828"/>
        <end position="849"/>
    </location>
</feature>
<sequence>MVIRSIRRLVRLVVPLPKDLSLAWSTIRGRSGGFVGSFIAIATGSAVITACGILLMSGLGTGVAPERYSGAAVVLGAQQSFRLDESSEVRYTERVTLPAEKVAAVAAVPGVQSAIGDVNVEVSLLTPDGDAVRGPDDFPVLGHGWSAAALAPFRVREGHLPSAPDEVVLDADLAARGGVSLGTTVRLVVGSIPSSYRVVGIASAPGDGLDRQSAVFFTDDQATRLSGRPDRVDAIGVLAAPGVAPHGLAERIAAAVPGLVAHTGAGRGDVEFLDVGDTRSLVVETAASFGGIMVLIVVFVVASTLALSVRQRRRELALLRAIGATPRQIHWMINAETTLVSSVASLVGAIPGVALAFVMRGVFVLAGAMPPDFQMRVGFLPVLASMVLCMVSARLAGWLVARRVARVSPVEALGDAAVEPRKLGWVRLTIGVLLIPLGLLLTLGNVALPGDSAADTSAGAVLLFVVVVGCLGPLLLNGAVVLFGRLLTRRSTASGFLAQSNARANWRRLSAATTPLAMGVALAAVQVFGAATTIAGARHQQGDGLRADHVLTASSGAGISPEVVDAVRGVPGVAVATPVARLQVLLTFPSEDSTATKVFAAQGVAPERLSETMDLAVIRGDIAGLRGETVALSRVVAETVRAEVGGTTELRLGDGTMIKPRVVAIYENGLGFGDVTLPNDLVVAHTSAQVDIAVLIRSVDGTDPKVLSDALDGAVERYPTVRVGDRETFLAAPGGGGSGGWALNLLFQTVLLGYIAIAVVNTLVMATTARVREFAMLRLLGASRGQVRAMMNGEARIVVFSALLFGLLATIPPLIGMSLGLTRSPVPSISLVGLVAIVALTTSLSWGAIRIATRFAMRAAPVDAIGGRE</sequence>
<comment type="caution">
    <text evidence="9">The sequence shown here is derived from an EMBL/GenBank/DDBJ whole genome shotgun (WGS) entry which is preliminary data.</text>
</comment>
<feature type="transmembrane region" description="Helical" evidence="7">
    <location>
        <begin position="379"/>
        <end position="401"/>
    </location>
</feature>
<dbReference type="Proteomes" id="UP000638560">
    <property type="component" value="Unassembled WGS sequence"/>
</dbReference>
<evidence type="ECO:0000256" key="1">
    <source>
        <dbReference type="ARBA" id="ARBA00004651"/>
    </source>
</evidence>
<keyword evidence="5 7" id="KW-0472">Membrane</keyword>
<name>A0ABS0H4Y4_9ACTN</name>
<dbReference type="InterPro" id="IPR050250">
    <property type="entry name" value="Macrolide_Exporter_MacB"/>
</dbReference>
<proteinExistence type="inferred from homology"/>
<evidence type="ECO:0000256" key="2">
    <source>
        <dbReference type="ARBA" id="ARBA00022475"/>
    </source>
</evidence>
<feature type="transmembrane region" description="Helical" evidence="7">
    <location>
        <begin position="460"/>
        <end position="488"/>
    </location>
</feature>
<feature type="domain" description="ABC3 transporter permease C-terminal" evidence="8">
    <location>
        <begin position="288"/>
        <end position="409"/>
    </location>
</feature>
<evidence type="ECO:0000256" key="5">
    <source>
        <dbReference type="ARBA" id="ARBA00023136"/>
    </source>
</evidence>
<dbReference type="PANTHER" id="PTHR30572">
    <property type="entry name" value="MEMBRANE COMPONENT OF TRANSPORTER-RELATED"/>
    <property type="match status" value="1"/>
</dbReference>
<comment type="subcellular location">
    <subcellularLocation>
        <location evidence="1">Cell membrane</location>
        <topology evidence="1">Multi-pass membrane protein</topology>
    </subcellularLocation>
</comment>
<dbReference type="PANTHER" id="PTHR30572:SF4">
    <property type="entry name" value="ABC TRANSPORTER PERMEASE YTRF"/>
    <property type="match status" value="1"/>
</dbReference>
<evidence type="ECO:0000259" key="8">
    <source>
        <dbReference type="Pfam" id="PF02687"/>
    </source>
</evidence>
<evidence type="ECO:0000256" key="6">
    <source>
        <dbReference type="ARBA" id="ARBA00038076"/>
    </source>
</evidence>
<keyword evidence="4 7" id="KW-1133">Transmembrane helix</keyword>
<feature type="transmembrane region" description="Helical" evidence="7">
    <location>
        <begin position="34"/>
        <end position="59"/>
    </location>
</feature>
<dbReference type="RefSeq" id="WP_196204700.1">
    <property type="nucleotide sequence ID" value="NZ_JADPUN010000260.1"/>
</dbReference>
<feature type="domain" description="ABC3 transporter permease C-terminal" evidence="8">
    <location>
        <begin position="749"/>
        <end position="845"/>
    </location>
</feature>
<evidence type="ECO:0000256" key="7">
    <source>
        <dbReference type="SAM" id="Phobius"/>
    </source>
</evidence>
<feature type="transmembrane region" description="Helical" evidence="7">
    <location>
        <begin position="509"/>
        <end position="531"/>
    </location>
</feature>
<keyword evidence="3 7" id="KW-0812">Transmembrane</keyword>
<keyword evidence="10" id="KW-1185">Reference proteome</keyword>
<evidence type="ECO:0000256" key="4">
    <source>
        <dbReference type="ARBA" id="ARBA00022989"/>
    </source>
</evidence>
<evidence type="ECO:0000313" key="10">
    <source>
        <dbReference type="Proteomes" id="UP000638560"/>
    </source>
</evidence>
<organism evidence="9 10">
    <name type="scientific">Plantactinospora alkalitolerans</name>
    <dbReference type="NCBI Taxonomy" id="2789879"/>
    <lineage>
        <taxon>Bacteria</taxon>
        <taxon>Bacillati</taxon>
        <taxon>Actinomycetota</taxon>
        <taxon>Actinomycetes</taxon>
        <taxon>Micromonosporales</taxon>
        <taxon>Micromonosporaceae</taxon>
        <taxon>Plantactinospora</taxon>
    </lineage>
</organism>
<dbReference type="InterPro" id="IPR003838">
    <property type="entry name" value="ABC3_permease_C"/>
</dbReference>
<protein>
    <submittedName>
        <fullName evidence="9">FtsX-like permease family protein</fullName>
    </submittedName>
</protein>
<feature type="transmembrane region" description="Helical" evidence="7">
    <location>
        <begin position="337"/>
        <end position="359"/>
    </location>
</feature>
<reference evidence="9 10" key="1">
    <citation type="submission" date="2020-11" db="EMBL/GenBank/DDBJ databases">
        <title>A novel isolate from a Black sea contaminated sediment with potential to produce alkanes: Plantactinospora alkalitolerans sp. nov.</title>
        <authorList>
            <person name="Carro L."/>
            <person name="Veyisoglu A."/>
            <person name="Guven K."/>
            <person name="Schumann P."/>
            <person name="Klenk H.-P."/>
            <person name="Sahin N."/>
        </authorList>
    </citation>
    <scope>NUCLEOTIDE SEQUENCE [LARGE SCALE GENOMIC DNA]</scope>
    <source>
        <strain evidence="9 10">S1510</strain>
    </source>
</reference>
<feature type="transmembrane region" description="Helical" evidence="7">
    <location>
        <begin position="751"/>
        <end position="769"/>
    </location>
</feature>